<dbReference type="AlphaFoldDB" id="A0A0S3PY46"/>
<feature type="transmembrane region" description="Helical" evidence="1">
    <location>
        <begin position="67"/>
        <end position="89"/>
    </location>
</feature>
<accession>A0A0S3PY46</accession>
<reference evidence="2 3" key="1">
    <citation type="submission" date="2015-08" db="EMBL/GenBank/DDBJ databases">
        <title>Investigation of the bacterial diversity of lava forest soil.</title>
        <authorList>
            <person name="Lee J.S."/>
        </authorList>
    </citation>
    <scope>NUCLEOTIDE SEQUENCE [LARGE SCALE GENOMIC DNA]</scope>
    <source>
        <strain evidence="2 3">GJW-30</strain>
    </source>
</reference>
<feature type="transmembrane region" description="Helical" evidence="1">
    <location>
        <begin position="117"/>
        <end position="135"/>
    </location>
</feature>
<evidence type="ECO:0000313" key="2">
    <source>
        <dbReference type="EMBL" id="BAT60827.1"/>
    </source>
</evidence>
<keyword evidence="1" id="KW-1133">Transmembrane helix</keyword>
<protein>
    <recommendedName>
        <fullName evidence="4">DUF599 family protein</fullName>
    </recommendedName>
</protein>
<dbReference type="PANTHER" id="PTHR31881:SF6">
    <property type="entry name" value="OS09G0494600 PROTEIN"/>
    <property type="match status" value="1"/>
</dbReference>
<sequence length="231" mass="25520">MLGLSTGDYFALAFFLGAWAFYALVVERSSLAVHSMNTIMDGYRETWMRRMLLRENRIVDTQIMASLANGTAFFASTSLIAIGGALTLLRSPDEVLQLVAALPFGGAPTRLQWEVKVLGLAIIFAYAFFKFAWSYRLFNYVAIMLGSAPPKDEATSQEAEAHALRAAKLIESAGRHFNRGQRGFFLALGYLGWFLGPWVLVVSTAAVLSVIAHRQFASESRGSLLVEPKRK</sequence>
<dbReference type="OrthoDB" id="9806874at2"/>
<name>A0A0S3PY46_9BRAD</name>
<dbReference type="PANTHER" id="PTHR31881">
    <property type="match status" value="1"/>
</dbReference>
<dbReference type="EMBL" id="AP014946">
    <property type="protein sequence ID" value="BAT60827.1"/>
    <property type="molecule type" value="Genomic_DNA"/>
</dbReference>
<dbReference type="Proteomes" id="UP000236884">
    <property type="component" value="Chromosome"/>
</dbReference>
<keyword evidence="1" id="KW-0812">Transmembrane</keyword>
<dbReference type="KEGG" id="vgo:GJW-30_1_03377"/>
<proteinExistence type="predicted"/>
<organism evidence="2 3">
    <name type="scientific">Variibacter gotjawalensis</name>
    <dbReference type="NCBI Taxonomy" id="1333996"/>
    <lineage>
        <taxon>Bacteria</taxon>
        <taxon>Pseudomonadati</taxon>
        <taxon>Pseudomonadota</taxon>
        <taxon>Alphaproteobacteria</taxon>
        <taxon>Hyphomicrobiales</taxon>
        <taxon>Nitrobacteraceae</taxon>
        <taxon>Variibacter</taxon>
    </lineage>
</organism>
<gene>
    <name evidence="2" type="ORF">GJW-30_1_03377</name>
</gene>
<keyword evidence="3" id="KW-1185">Reference proteome</keyword>
<feature type="transmembrane region" description="Helical" evidence="1">
    <location>
        <begin position="6"/>
        <end position="26"/>
    </location>
</feature>
<keyword evidence="1" id="KW-0472">Membrane</keyword>
<dbReference type="InterPro" id="IPR006747">
    <property type="entry name" value="DUF599"/>
</dbReference>
<evidence type="ECO:0000256" key="1">
    <source>
        <dbReference type="SAM" id="Phobius"/>
    </source>
</evidence>
<feature type="transmembrane region" description="Helical" evidence="1">
    <location>
        <begin position="184"/>
        <end position="212"/>
    </location>
</feature>
<dbReference type="Pfam" id="PF04654">
    <property type="entry name" value="DUF599"/>
    <property type="match status" value="1"/>
</dbReference>
<evidence type="ECO:0000313" key="3">
    <source>
        <dbReference type="Proteomes" id="UP000236884"/>
    </source>
</evidence>
<dbReference type="RefSeq" id="WP_096357383.1">
    <property type="nucleotide sequence ID" value="NZ_AP014946.1"/>
</dbReference>
<evidence type="ECO:0008006" key="4">
    <source>
        <dbReference type="Google" id="ProtNLM"/>
    </source>
</evidence>